<accession>A0A6A6Q5H6</accession>
<gene>
    <name evidence="5" type="ORF">BDY17DRAFT_13638</name>
</gene>
<organism evidence="5 6">
    <name type="scientific">Neohortaea acidophila</name>
    <dbReference type="NCBI Taxonomy" id="245834"/>
    <lineage>
        <taxon>Eukaryota</taxon>
        <taxon>Fungi</taxon>
        <taxon>Dikarya</taxon>
        <taxon>Ascomycota</taxon>
        <taxon>Pezizomycotina</taxon>
        <taxon>Dothideomycetes</taxon>
        <taxon>Dothideomycetidae</taxon>
        <taxon>Mycosphaerellales</taxon>
        <taxon>Teratosphaeriaceae</taxon>
        <taxon>Neohortaea</taxon>
    </lineage>
</organism>
<dbReference type="GO" id="GO:0008270">
    <property type="term" value="F:zinc ion binding"/>
    <property type="evidence" value="ECO:0007669"/>
    <property type="project" value="InterPro"/>
</dbReference>
<keyword evidence="3" id="KW-0472">Membrane</keyword>
<dbReference type="GO" id="GO:0001228">
    <property type="term" value="F:DNA-binding transcription activator activity, RNA polymerase II-specific"/>
    <property type="evidence" value="ECO:0007669"/>
    <property type="project" value="TreeGrafter"/>
</dbReference>
<dbReference type="SUPFAM" id="SSF57701">
    <property type="entry name" value="Zn2/Cys6 DNA-binding domain"/>
    <property type="match status" value="1"/>
</dbReference>
<reference evidence="5" key="1">
    <citation type="journal article" date="2020" name="Stud. Mycol.">
        <title>101 Dothideomycetes genomes: a test case for predicting lifestyles and emergence of pathogens.</title>
        <authorList>
            <person name="Haridas S."/>
            <person name="Albert R."/>
            <person name="Binder M."/>
            <person name="Bloem J."/>
            <person name="Labutti K."/>
            <person name="Salamov A."/>
            <person name="Andreopoulos B."/>
            <person name="Baker S."/>
            <person name="Barry K."/>
            <person name="Bills G."/>
            <person name="Bluhm B."/>
            <person name="Cannon C."/>
            <person name="Castanera R."/>
            <person name="Culley D."/>
            <person name="Daum C."/>
            <person name="Ezra D."/>
            <person name="Gonzalez J."/>
            <person name="Henrissat B."/>
            <person name="Kuo A."/>
            <person name="Liang C."/>
            <person name="Lipzen A."/>
            <person name="Lutzoni F."/>
            <person name="Magnuson J."/>
            <person name="Mondo S."/>
            <person name="Nolan M."/>
            <person name="Ohm R."/>
            <person name="Pangilinan J."/>
            <person name="Park H.-J."/>
            <person name="Ramirez L."/>
            <person name="Alfaro M."/>
            <person name="Sun H."/>
            <person name="Tritt A."/>
            <person name="Yoshinaga Y."/>
            <person name="Zwiers L.-H."/>
            <person name="Turgeon B."/>
            <person name="Goodwin S."/>
            <person name="Spatafora J."/>
            <person name="Crous P."/>
            <person name="Grigoriev I."/>
        </authorList>
    </citation>
    <scope>NUCLEOTIDE SEQUENCE</scope>
    <source>
        <strain evidence="5">CBS 113389</strain>
    </source>
</reference>
<dbReference type="AlphaFoldDB" id="A0A6A6Q5H6"/>
<keyword evidence="1" id="KW-0539">Nucleus</keyword>
<feature type="domain" description="Zn(2)-C6 fungal-type" evidence="4">
    <location>
        <begin position="13"/>
        <end position="43"/>
    </location>
</feature>
<dbReference type="Gene3D" id="4.10.240.10">
    <property type="entry name" value="Zn(2)-C6 fungal-type DNA-binding domain"/>
    <property type="match status" value="1"/>
</dbReference>
<keyword evidence="3" id="KW-0812">Transmembrane</keyword>
<dbReference type="CDD" id="cd00067">
    <property type="entry name" value="GAL4"/>
    <property type="match status" value="1"/>
</dbReference>
<feature type="compositionally biased region" description="Polar residues" evidence="2">
    <location>
        <begin position="58"/>
        <end position="74"/>
    </location>
</feature>
<dbReference type="EMBL" id="MU001631">
    <property type="protein sequence ID" value="KAF2487565.1"/>
    <property type="molecule type" value="Genomic_DNA"/>
</dbReference>
<keyword evidence="6" id="KW-1185">Reference proteome</keyword>
<protein>
    <recommendedName>
        <fullName evidence="4">Zn(2)-C6 fungal-type domain-containing protein</fullName>
    </recommendedName>
</protein>
<keyword evidence="3" id="KW-1133">Transmembrane helix</keyword>
<dbReference type="Proteomes" id="UP000799767">
    <property type="component" value="Unassembled WGS sequence"/>
</dbReference>
<evidence type="ECO:0000259" key="4">
    <source>
        <dbReference type="PROSITE" id="PS50048"/>
    </source>
</evidence>
<name>A0A6A6Q5H6_9PEZI</name>
<proteinExistence type="predicted"/>
<dbReference type="InterPro" id="IPR001138">
    <property type="entry name" value="Zn2Cys6_DnaBD"/>
</dbReference>
<evidence type="ECO:0000256" key="2">
    <source>
        <dbReference type="SAM" id="MobiDB-lite"/>
    </source>
</evidence>
<evidence type="ECO:0000256" key="1">
    <source>
        <dbReference type="ARBA" id="ARBA00023242"/>
    </source>
</evidence>
<sequence>MVLRRSHKKSRLGCLTCKQRRVKCDESGPPCGPCEARGCECEYVQAKGVPTQRRSEPVNGSNQTTPQQRSPANWSHSERLLELELMQQWTSKTFKSYCGTIEDEYHNWQVFFPKLALKHDCLLDGLFAMSALEIGAFSEHSDSQDYIDAALEYQNRASAKLREALSNADFETMPQDRHQALWALSSILMVLALAMPPYAVQPLSGKYSMLDHILTYLELLKGFAVIAMAKGNRIKDDPMLNKYKEWDELESLPVRPEIQTAFDRLKALNEETYGEGRASGLCSELVAMTNHAACRRAIFFLEQCHAKCSESHTRAYGLAWPVMAGEDFIAAMKAKEPLALLILMHWGVFIEKQSYGIWYVERVGKHLVEDLSNEISLLDNVKARDAISWVRQQVELDVVAS</sequence>
<evidence type="ECO:0000313" key="6">
    <source>
        <dbReference type="Proteomes" id="UP000799767"/>
    </source>
</evidence>
<evidence type="ECO:0000313" key="5">
    <source>
        <dbReference type="EMBL" id="KAF2487565.1"/>
    </source>
</evidence>
<dbReference type="PROSITE" id="PS00463">
    <property type="entry name" value="ZN2_CY6_FUNGAL_1"/>
    <property type="match status" value="1"/>
</dbReference>
<dbReference type="SMART" id="SM00066">
    <property type="entry name" value="GAL4"/>
    <property type="match status" value="1"/>
</dbReference>
<dbReference type="Pfam" id="PF00172">
    <property type="entry name" value="Zn_clus"/>
    <property type="match status" value="1"/>
</dbReference>
<dbReference type="RefSeq" id="XP_033594134.1">
    <property type="nucleotide sequence ID" value="XM_033729471.1"/>
</dbReference>
<dbReference type="InterPro" id="IPR053157">
    <property type="entry name" value="Sterol_Uptake_Regulator"/>
</dbReference>
<evidence type="ECO:0000256" key="3">
    <source>
        <dbReference type="SAM" id="Phobius"/>
    </source>
</evidence>
<dbReference type="PANTHER" id="PTHR47784">
    <property type="entry name" value="STEROL UPTAKE CONTROL PROTEIN 2"/>
    <property type="match status" value="1"/>
</dbReference>
<dbReference type="GeneID" id="54470473"/>
<dbReference type="PANTHER" id="PTHR47784:SF10">
    <property type="entry name" value="TRANSCRIPTION FACTOR, PUTATIVE (AFU_ORTHOLOGUE AFUA_6G14150)-RELATED"/>
    <property type="match status" value="1"/>
</dbReference>
<dbReference type="OrthoDB" id="416217at2759"/>
<feature type="region of interest" description="Disordered" evidence="2">
    <location>
        <begin position="52"/>
        <end position="74"/>
    </location>
</feature>
<feature type="transmembrane region" description="Helical" evidence="3">
    <location>
        <begin position="180"/>
        <end position="200"/>
    </location>
</feature>
<dbReference type="InterPro" id="IPR036864">
    <property type="entry name" value="Zn2-C6_fun-type_DNA-bd_sf"/>
</dbReference>
<dbReference type="PROSITE" id="PS50048">
    <property type="entry name" value="ZN2_CY6_FUNGAL_2"/>
    <property type="match status" value="1"/>
</dbReference>